<evidence type="ECO:0000256" key="4">
    <source>
        <dbReference type="RuleBase" id="RU000363"/>
    </source>
</evidence>
<keyword evidence="6" id="KW-1185">Reference proteome</keyword>
<dbReference type="PRINTS" id="PR00081">
    <property type="entry name" value="GDHRDH"/>
</dbReference>
<dbReference type="PRINTS" id="PR00080">
    <property type="entry name" value="SDRFAMILY"/>
</dbReference>
<dbReference type="Pfam" id="PF00106">
    <property type="entry name" value="adh_short"/>
    <property type="match status" value="1"/>
</dbReference>
<dbReference type="Gene3D" id="3.40.50.720">
    <property type="entry name" value="NAD(P)-binding Rossmann-like Domain"/>
    <property type="match status" value="1"/>
</dbReference>
<protein>
    <submittedName>
        <fullName evidence="5">Short-chain dehydrogenase</fullName>
    </submittedName>
</protein>
<organism evidence="5 6">
    <name type="scientific">Roseivirga spongicola</name>
    <dbReference type="NCBI Taxonomy" id="333140"/>
    <lineage>
        <taxon>Bacteria</taxon>
        <taxon>Pseudomonadati</taxon>
        <taxon>Bacteroidota</taxon>
        <taxon>Cytophagia</taxon>
        <taxon>Cytophagales</taxon>
        <taxon>Roseivirgaceae</taxon>
        <taxon>Roseivirga</taxon>
    </lineage>
</organism>
<dbReference type="InterPro" id="IPR036291">
    <property type="entry name" value="NAD(P)-bd_dom_sf"/>
</dbReference>
<dbReference type="PANTHER" id="PTHR43490:SF99">
    <property type="entry name" value="SHORT-CHAIN DEHYDROGENASE_REDUCTASE"/>
    <property type="match status" value="1"/>
</dbReference>
<dbReference type="CDD" id="cd05324">
    <property type="entry name" value="carb_red_PTCR-like_SDR_c"/>
    <property type="match status" value="1"/>
</dbReference>
<gene>
    <name evidence="5" type="ORF">AWW68_00770</name>
</gene>
<comment type="caution">
    <text evidence="5">The sequence shown here is derived from an EMBL/GenBank/DDBJ whole genome shotgun (WGS) entry which is preliminary data.</text>
</comment>
<comment type="similarity">
    <text evidence="1 4">Belongs to the short-chain dehydrogenases/reductases (SDR) family.</text>
</comment>
<dbReference type="InterPro" id="IPR002347">
    <property type="entry name" value="SDR_fam"/>
</dbReference>
<dbReference type="Proteomes" id="UP000075606">
    <property type="component" value="Unassembled WGS sequence"/>
</dbReference>
<dbReference type="RefSeq" id="WP_068215559.1">
    <property type="nucleotide sequence ID" value="NZ_CP139724.1"/>
</dbReference>
<dbReference type="EMBL" id="LRPC01000001">
    <property type="protein sequence ID" value="KYG77332.1"/>
    <property type="molecule type" value="Genomic_DNA"/>
</dbReference>
<dbReference type="InterPro" id="IPR020904">
    <property type="entry name" value="Sc_DH/Rdtase_CS"/>
</dbReference>
<evidence type="ECO:0000256" key="1">
    <source>
        <dbReference type="ARBA" id="ARBA00006484"/>
    </source>
</evidence>
<dbReference type="GO" id="GO:0016616">
    <property type="term" value="F:oxidoreductase activity, acting on the CH-OH group of donors, NAD or NADP as acceptor"/>
    <property type="evidence" value="ECO:0007669"/>
    <property type="project" value="InterPro"/>
</dbReference>
<dbReference type="SUPFAM" id="SSF51735">
    <property type="entry name" value="NAD(P)-binding Rossmann-fold domains"/>
    <property type="match status" value="1"/>
</dbReference>
<accession>A0A150XF49</accession>
<evidence type="ECO:0000313" key="6">
    <source>
        <dbReference type="Proteomes" id="UP000075606"/>
    </source>
</evidence>
<sequence length="232" mass="24795">MKKLALVTGSYRGLGLETVKQLLELEYEVILTSRSKVKAKEALASLEHFGKYLHFHELDVADQASVDACFAWVQSSFGRLDVLVNNAGINYDTWHNAIDADLQEVAQTMDANFMGAWRTAKAAIPLMKAYGYGRIVNVSSGAGAITEMAGGTPGYSASKAAMNVLTIKLATDLSGTGILVNSVCPGWVRTDMGGDAAPRSVEEGAQGIVWAATLPDSSPSGGFFRDGNRVEW</sequence>
<dbReference type="OrthoDB" id="5786478at2"/>
<dbReference type="STRING" id="333140.AWW68_00770"/>
<evidence type="ECO:0000313" key="5">
    <source>
        <dbReference type="EMBL" id="KYG77332.1"/>
    </source>
</evidence>
<proteinExistence type="inferred from homology"/>
<dbReference type="PROSITE" id="PS00061">
    <property type="entry name" value="ADH_SHORT"/>
    <property type="match status" value="1"/>
</dbReference>
<evidence type="ECO:0000256" key="3">
    <source>
        <dbReference type="ARBA" id="ARBA00023002"/>
    </source>
</evidence>
<keyword evidence="2" id="KW-0521">NADP</keyword>
<dbReference type="InterPro" id="IPR045313">
    <property type="entry name" value="CBR1-like"/>
</dbReference>
<name>A0A150XF49_9BACT</name>
<keyword evidence="3" id="KW-0560">Oxidoreductase</keyword>
<dbReference type="PANTHER" id="PTHR43490">
    <property type="entry name" value="(+)-NEOMENTHOL DEHYDROGENASE"/>
    <property type="match status" value="1"/>
</dbReference>
<dbReference type="AlphaFoldDB" id="A0A150XF49"/>
<evidence type="ECO:0000256" key="2">
    <source>
        <dbReference type="ARBA" id="ARBA00022857"/>
    </source>
</evidence>
<reference evidence="5 6" key="1">
    <citation type="submission" date="2016-01" db="EMBL/GenBank/DDBJ databases">
        <title>Genome sequencing of Roseivirga spongicola UST030701-084.</title>
        <authorList>
            <person name="Selvaratnam C."/>
            <person name="Thevarajoo S."/>
            <person name="Goh K.M."/>
            <person name="Ee R."/>
            <person name="Chan K.-G."/>
            <person name="Chong C.S."/>
        </authorList>
    </citation>
    <scope>NUCLEOTIDE SEQUENCE [LARGE SCALE GENOMIC DNA]</scope>
    <source>
        <strain evidence="5 6">UST030701-084</strain>
    </source>
</reference>